<sequence length="189" mass="21045">MLGTEPGTMGSSPEERAQVLSNRLRSMPPICKYKGFIPATRELCGETFTQQCFSARENRRTGGAHAMEAWTKNGVGAAGRIVFNGKGLRPDLQELHSPQECRAGLDVLLSARERGSTLMSSSRRPGSHQVMNASFIPPIEQRTGRFEPASMEAAGSRSLTRRFQKLRLENYRHEIMESIRRGEPNAGRR</sequence>
<proteinExistence type="predicted"/>
<keyword evidence="2" id="KW-1185">Reference proteome</keyword>
<accession>A0ABP0S1F0</accession>
<evidence type="ECO:0000313" key="2">
    <source>
        <dbReference type="Proteomes" id="UP001642464"/>
    </source>
</evidence>
<evidence type="ECO:0000313" key="1">
    <source>
        <dbReference type="EMBL" id="CAK9106203.1"/>
    </source>
</evidence>
<protein>
    <submittedName>
        <fullName evidence="1">Pentatricopeptide repeat-containing protein</fullName>
    </submittedName>
</protein>
<reference evidence="1 2" key="1">
    <citation type="submission" date="2024-02" db="EMBL/GenBank/DDBJ databases">
        <authorList>
            <person name="Chen Y."/>
            <person name="Shah S."/>
            <person name="Dougan E. K."/>
            <person name="Thang M."/>
            <person name="Chan C."/>
        </authorList>
    </citation>
    <scope>NUCLEOTIDE SEQUENCE [LARGE SCALE GENOMIC DNA]</scope>
</reference>
<gene>
    <name evidence="1" type="ORF">SCF082_LOCUS49464</name>
</gene>
<dbReference type="Proteomes" id="UP001642464">
    <property type="component" value="Unassembled WGS sequence"/>
</dbReference>
<organism evidence="1 2">
    <name type="scientific">Durusdinium trenchii</name>
    <dbReference type="NCBI Taxonomy" id="1381693"/>
    <lineage>
        <taxon>Eukaryota</taxon>
        <taxon>Sar</taxon>
        <taxon>Alveolata</taxon>
        <taxon>Dinophyceae</taxon>
        <taxon>Suessiales</taxon>
        <taxon>Symbiodiniaceae</taxon>
        <taxon>Durusdinium</taxon>
    </lineage>
</organism>
<name>A0ABP0S1F0_9DINO</name>
<dbReference type="EMBL" id="CAXAMM010042684">
    <property type="protein sequence ID" value="CAK9106203.1"/>
    <property type="molecule type" value="Genomic_DNA"/>
</dbReference>
<comment type="caution">
    <text evidence="1">The sequence shown here is derived from an EMBL/GenBank/DDBJ whole genome shotgun (WGS) entry which is preliminary data.</text>
</comment>